<keyword evidence="2" id="KW-0489">Methyltransferase</keyword>
<dbReference type="GO" id="GO:0032259">
    <property type="term" value="P:methylation"/>
    <property type="evidence" value="ECO:0007669"/>
    <property type="project" value="UniProtKB-KW"/>
</dbReference>
<dbReference type="PANTHER" id="PTHR34598">
    <property type="entry name" value="BLL6449 PROTEIN"/>
    <property type="match status" value="1"/>
</dbReference>
<gene>
    <name evidence="2" type="ORF">CFIO01_08265</name>
</gene>
<dbReference type="OrthoDB" id="412788at2759"/>
<dbReference type="KEGG" id="cfj:CFIO01_08265"/>
<evidence type="ECO:0000313" key="3">
    <source>
        <dbReference type="Proteomes" id="UP000020467"/>
    </source>
</evidence>
<reference evidence="2 3" key="1">
    <citation type="submission" date="2014-02" db="EMBL/GenBank/DDBJ databases">
        <title>The genome sequence of Colletotrichum fioriniae PJ7.</title>
        <authorList>
            <person name="Baroncelli R."/>
            <person name="Thon M.R."/>
        </authorList>
    </citation>
    <scope>NUCLEOTIDE SEQUENCE [LARGE SCALE GENOMIC DNA]</scope>
    <source>
        <strain evidence="2 3">PJ7</strain>
    </source>
</reference>
<name>A0A010RR44_9PEZI</name>
<dbReference type="eggNOG" id="ENOG502RZMU">
    <property type="taxonomic scope" value="Eukaryota"/>
</dbReference>
<dbReference type="InterPro" id="IPR044053">
    <property type="entry name" value="AsaB-like"/>
</dbReference>
<dbReference type="GO" id="GO:0016491">
    <property type="term" value="F:oxidoreductase activity"/>
    <property type="evidence" value="ECO:0007669"/>
    <property type="project" value="InterPro"/>
</dbReference>
<keyword evidence="2" id="KW-0808">Transferase</keyword>
<dbReference type="GO" id="GO:0008168">
    <property type="term" value="F:methyltransferase activity"/>
    <property type="evidence" value="ECO:0007669"/>
    <property type="project" value="UniProtKB-KW"/>
</dbReference>
<proteinExistence type="inferred from homology"/>
<sequence length="281" mass="31393">MAIDRVPRGQVRATLNFFAAPADNASPYNLINPDGPPSRNYGDAPTETLLNDIRGREADFSLDRDAFAVIRNLPPSAEKDFTDDESVKQNYYPELEKLLLEHVPGSSRVLFFDHTIRRADPKAPRNPVTRVHIDQTPSSVIQRVKKHLPQDEADKLLAGRYRIINVWRPLNKTPVESFPLGFASSATLADEDIVPIEHRYTTGYTGQTAGIKFSPEQKWYYLSGMTGDERLLLECFDSEGLRDGTGVEGGRVAHTAFEDPRTRADAVGRESIEVRALVFGP</sequence>
<accession>A0A010RR44</accession>
<evidence type="ECO:0000256" key="1">
    <source>
        <dbReference type="ARBA" id="ARBA00023604"/>
    </source>
</evidence>
<evidence type="ECO:0000313" key="2">
    <source>
        <dbReference type="EMBL" id="EXF80459.1"/>
    </source>
</evidence>
<dbReference type="NCBIfam" id="NF041278">
    <property type="entry name" value="CmcJ_NvfI_EfuI"/>
    <property type="match status" value="1"/>
</dbReference>
<keyword evidence="3" id="KW-1185">Reference proteome</keyword>
<dbReference type="PANTHER" id="PTHR34598:SF1">
    <property type="entry name" value="PUTATIVE (AFU_ORTHOLOGUE AFUA_3G13140)-RELATED"/>
    <property type="match status" value="1"/>
</dbReference>
<comment type="similarity">
    <text evidence="1">Belongs to the asaB hydroxylase/desaturase family.</text>
</comment>
<organism evidence="2 3">
    <name type="scientific">Colletotrichum fioriniae PJ7</name>
    <dbReference type="NCBI Taxonomy" id="1445577"/>
    <lineage>
        <taxon>Eukaryota</taxon>
        <taxon>Fungi</taxon>
        <taxon>Dikarya</taxon>
        <taxon>Ascomycota</taxon>
        <taxon>Pezizomycotina</taxon>
        <taxon>Sordariomycetes</taxon>
        <taxon>Hypocreomycetidae</taxon>
        <taxon>Glomerellales</taxon>
        <taxon>Glomerellaceae</taxon>
        <taxon>Colletotrichum</taxon>
        <taxon>Colletotrichum acutatum species complex</taxon>
    </lineage>
</organism>
<dbReference type="AlphaFoldDB" id="A0A010RR44"/>
<protein>
    <submittedName>
        <fullName evidence="2">Methyltransferase</fullName>
    </submittedName>
</protein>
<dbReference type="Proteomes" id="UP000020467">
    <property type="component" value="Unassembled WGS sequence"/>
</dbReference>
<dbReference type="HOGENOM" id="CLU_042688_3_0_1"/>
<comment type="caution">
    <text evidence="2">The sequence shown here is derived from an EMBL/GenBank/DDBJ whole genome shotgun (WGS) entry which is preliminary data.</text>
</comment>
<dbReference type="EMBL" id="JARH01000441">
    <property type="protein sequence ID" value="EXF80459.1"/>
    <property type="molecule type" value="Genomic_DNA"/>
</dbReference>